<feature type="region of interest" description="Disordered" evidence="1">
    <location>
        <begin position="1"/>
        <end position="25"/>
    </location>
</feature>
<evidence type="ECO:0000313" key="3">
    <source>
        <dbReference type="Proteomes" id="UP000078340"/>
    </source>
</evidence>
<dbReference type="Proteomes" id="UP000078340">
    <property type="component" value="Unassembled WGS sequence"/>
</dbReference>
<gene>
    <name evidence="2" type="ORF">VFPFJ_07709</name>
</gene>
<feature type="compositionally biased region" description="Polar residues" evidence="1">
    <location>
        <begin position="1"/>
        <end position="12"/>
    </location>
</feature>
<evidence type="ECO:0000313" key="2">
    <source>
        <dbReference type="EMBL" id="OAQ85320.1"/>
    </source>
</evidence>
<evidence type="ECO:0000256" key="1">
    <source>
        <dbReference type="SAM" id="MobiDB-lite"/>
    </source>
</evidence>
<reference evidence="2 3" key="1">
    <citation type="submission" date="2016-02" db="EMBL/GenBank/DDBJ databases">
        <title>Biosynthesis of antibiotic leucinostatins and their inhibition on Phytophthora in bio-control Purpureocillium lilacinum.</title>
        <authorList>
            <person name="Wang G."/>
            <person name="Liu Z."/>
            <person name="Lin R."/>
            <person name="Li E."/>
            <person name="Mao Z."/>
            <person name="Ling J."/>
            <person name="Yin W."/>
            <person name="Xie B."/>
        </authorList>
    </citation>
    <scope>NUCLEOTIDE SEQUENCE [LARGE SCALE GENOMIC DNA]</scope>
    <source>
        <strain evidence="2">PLFJ-1</strain>
    </source>
</reference>
<protein>
    <submittedName>
        <fullName evidence="2">Uncharacterized protein</fullName>
    </submittedName>
</protein>
<comment type="caution">
    <text evidence="2">The sequence shown here is derived from an EMBL/GenBank/DDBJ whole genome shotgun (WGS) entry which is preliminary data.</text>
</comment>
<proteinExistence type="predicted"/>
<dbReference type="EMBL" id="LSBI01000007">
    <property type="protein sequence ID" value="OAQ85320.1"/>
    <property type="molecule type" value="Genomic_DNA"/>
</dbReference>
<organism evidence="2 3">
    <name type="scientific">Purpureocillium lilacinum</name>
    <name type="common">Paecilomyces lilacinus</name>
    <dbReference type="NCBI Taxonomy" id="33203"/>
    <lineage>
        <taxon>Eukaryota</taxon>
        <taxon>Fungi</taxon>
        <taxon>Dikarya</taxon>
        <taxon>Ascomycota</taxon>
        <taxon>Pezizomycotina</taxon>
        <taxon>Sordariomycetes</taxon>
        <taxon>Hypocreomycetidae</taxon>
        <taxon>Hypocreales</taxon>
        <taxon>Ophiocordycipitaceae</taxon>
        <taxon>Purpureocillium</taxon>
    </lineage>
</organism>
<name>A0A179H6U3_PURLI</name>
<accession>A0A179H6U3</accession>
<dbReference type="AlphaFoldDB" id="A0A179H6U3"/>
<sequence length="139" mass="15187">MYGNSQGLTECNASHHPGYSRKTSKAASQMPSRFAHLVARSSRFVDVATATGGEQSATTGEWPNVPACCALAFACYLVRESPQGEVPIEASQARRTRCNYLYYRWPQTGRCRGSGVSGAVLSRGYQRCLCRLPVKCACR</sequence>